<dbReference type="PANTHER" id="PTHR19384">
    <property type="entry name" value="NITRIC OXIDE SYNTHASE-RELATED"/>
    <property type="match status" value="1"/>
</dbReference>
<dbReference type="Pfam" id="PF00667">
    <property type="entry name" value="FAD_binding_1"/>
    <property type="match status" value="1"/>
</dbReference>
<dbReference type="InterPro" id="IPR028879">
    <property type="entry name" value="NDOR1"/>
</dbReference>
<dbReference type="InterPro" id="IPR003097">
    <property type="entry name" value="CysJ-like_FAD-binding"/>
</dbReference>
<feature type="binding site" evidence="12">
    <location>
        <begin position="59"/>
        <end position="62"/>
    </location>
    <ligand>
        <name>FMN</name>
        <dbReference type="ChEBI" id="CHEBI:58210"/>
    </ligand>
</feature>
<evidence type="ECO:0000256" key="10">
    <source>
        <dbReference type="ARBA" id="ARBA00059862"/>
    </source>
</evidence>
<sequence>MPSPQLLVLFGSQTGTAQDVAERLGREALRRRLGCHVQALDSYAVANLIREPLVIFVCATTGQGDPPDNMKNFWRFIFRKNLPSNSLCQMDFAVLGLGDSSYTKFNFVAKKLHRRLMQLGGSALLPACLGDEQHELGPDAAIDPWMGDLWEKVLELYPVPHDLAMIPPGVPLPSRFTFQFLQDVSSTVSEEPRVASLDPPGPPSEFLPFLAPMVANQRVTGPSHFQDVRLIDFDITGSSISFSAGDVVLIQPSNSAIHVQQFCQVLGLDPNQWFVLQAREPGVPCPPGLPQPCSVHHLVSQHLDIASVPRRSFFELLACLSPHGMEREKLQELSSAQGQEEFCEYCTRPRRTILEVLCDFPHTAGAIPPDYLLDLIPRIRPRAFSIASSLLVRGLVTSRGETGTWQDVCRQELLSEQGQSLHLRLFLSGVGDRQEWPSKAGHPLFPQVHPARLQILVAVVQYQTRLKEPRRGLCSSWLASLDPAQGPVQVPMWVRPGGLTFPGTPDTPVIMVGPGTGVAPFRAAVQERVAQGQTGNFLFFGCRQRDQDFYWEAEWKELEKRGCLTLVTAFSREQKQKVYVQHRLREQGPLIWELLDHDGAYFYLAGNAKYIPSDVMEALTAIFRKDGGLSEPDAAAYLARLQRTLRFQTETWA</sequence>
<dbReference type="InterPro" id="IPR001094">
    <property type="entry name" value="Flavdoxin-like"/>
</dbReference>
<dbReference type="Pfam" id="PF00258">
    <property type="entry name" value="Flavodoxin_1"/>
    <property type="match status" value="1"/>
</dbReference>
<feature type="binding site" evidence="12">
    <location>
        <position position="516"/>
    </location>
    <ligand>
        <name>NADP(+)</name>
        <dbReference type="ChEBI" id="CHEBI:58349"/>
    </ligand>
</feature>
<keyword evidence="4 12" id="KW-0285">Flavoprotein</keyword>
<dbReference type="PRINTS" id="PR00369">
    <property type="entry name" value="FLAVODOXIN"/>
</dbReference>
<organism evidence="16">
    <name type="scientific">Castor canadensis</name>
    <name type="common">American beaver</name>
    <dbReference type="NCBI Taxonomy" id="51338"/>
    <lineage>
        <taxon>Eukaryota</taxon>
        <taxon>Metazoa</taxon>
        <taxon>Chordata</taxon>
        <taxon>Craniata</taxon>
        <taxon>Vertebrata</taxon>
        <taxon>Euteleostomi</taxon>
        <taxon>Mammalia</taxon>
        <taxon>Eutheria</taxon>
        <taxon>Euarchontoglires</taxon>
        <taxon>Glires</taxon>
        <taxon>Rodentia</taxon>
        <taxon>Castorimorpha</taxon>
        <taxon>Castoridae</taxon>
        <taxon>Castor</taxon>
    </lineage>
</organism>
<proteinExistence type="inferred from homology"/>
<keyword evidence="3 12" id="KW-0963">Cytoplasm</keyword>
<comment type="similarity">
    <text evidence="12">Belongs to the NADPH-dependent diflavin oxidoreductase NDOR1 family.</text>
</comment>
<keyword evidence="6 12" id="KW-0274">FAD</keyword>
<dbReference type="InterPro" id="IPR029039">
    <property type="entry name" value="Flavoprotein-like_sf"/>
</dbReference>
<reference evidence="15" key="1">
    <citation type="submission" date="2023-09" db="UniProtKB">
        <authorList>
            <consortium name="Ensembl"/>
        </authorList>
    </citation>
    <scope>IDENTIFICATION</scope>
</reference>
<evidence type="ECO:0000256" key="2">
    <source>
        <dbReference type="ARBA" id="ARBA00001974"/>
    </source>
</evidence>
<dbReference type="Gene3D" id="3.40.50.360">
    <property type="match status" value="1"/>
</dbReference>
<evidence type="ECO:0000256" key="1">
    <source>
        <dbReference type="ARBA" id="ARBA00001917"/>
    </source>
</evidence>
<dbReference type="PANTHER" id="PTHR19384:SF10">
    <property type="entry name" value="NADPH-DEPENDENT DIFLAVIN OXIDOREDUCTASE 1"/>
    <property type="match status" value="1"/>
</dbReference>
<dbReference type="RefSeq" id="XP_020020847.1">
    <property type="nucleotide sequence ID" value="XM_020165258.1"/>
</dbReference>
<dbReference type="SUPFAM" id="SSF52218">
    <property type="entry name" value="Flavoproteins"/>
    <property type="match status" value="1"/>
</dbReference>
<dbReference type="GO" id="GO:0050660">
    <property type="term" value="F:flavin adenine dinucleotide binding"/>
    <property type="evidence" value="ECO:0007669"/>
    <property type="project" value="UniProtKB-UniRule"/>
</dbReference>
<dbReference type="GO" id="GO:0160246">
    <property type="term" value="F:NADPH-iron-sulfur [2Fe-2S] protein oxidoreductase activity"/>
    <property type="evidence" value="ECO:0007669"/>
    <property type="project" value="InterPro"/>
</dbReference>
<dbReference type="OrthoDB" id="1856718at2759"/>
<keyword evidence="7 12" id="KW-0521">NADP</keyword>
<feature type="binding site" evidence="12">
    <location>
        <position position="652"/>
    </location>
    <ligand>
        <name>FAD</name>
        <dbReference type="ChEBI" id="CHEBI:57692"/>
    </ligand>
</feature>
<dbReference type="InterPro" id="IPR017938">
    <property type="entry name" value="Riboflavin_synthase-like_b-brl"/>
</dbReference>
<feature type="binding site" evidence="12">
    <location>
        <begin position="12"/>
        <end position="17"/>
    </location>
    <ligand>
        <name>FMN</name>
        <dbReference type="ChEBI" id="CHEBI:58210"/>
    </ligand>
</feature>
<dbReference type="SUPFAM" id="SSF52343">
    <property type="entry name" value="Ferredoxin reductase-like, C-terminal NADP-linked domain"/>
    <property type="match status" value="1"/>
</dbReference>
<reference evidence="16" key="2">
    <citation type="submission" date="2025-04" db="UniProtKB">
        <authorList>
            <consortium name="RefSeq"/>
        </authorList>
    </citation>
    <scope>IDENTIFICATION</scope>
    <source>
        <tissue evidence="16">Leukocyte</tissue>
    </source>
</reference>
<feature type="binding site" evidence="12">
    <location>
        <position position="350"/>
    </location>
    <ligand>
        <name>FAD</name>
        <dbReference type="ChEBI" id="CHEBI:57692"/>
    </ligand>
</feature>
<dbReference type="GO" id="GO:0048471">
    <property type="term" value="C:perinuclear region of cytoplasm"/>
    <property type="evidence" value="ECO:0007669"/>
    <property type="project" value="UniProtKB-SubCell"/>
</dbReference>
<dbReference type="EC" id="1.18.1.-" evidence="12"/>
<feature type="binding site" evidence="12">
    <location>
        <position position="614"/>
    </location>
    <ligand>
        <name>NADP(+)</name>
        <dbReference type="ChEBI" id="CHEBI:58349"/>
    </ligand>
</feature>
<feature type="binding site" evidence="12">
    <location>
        <begin position="472"/>
        <end position="475"/>
    </location>
    <ligand>
        <name>FAD</name>
        <dbReference type="ChEBI" id="CHEBI:57692"/>
    </ligand>
</feature>
<evidence type="ECO:0000256" key="6">
    <source>
        <dbReference type="ARBA" id="ARBA00022827"/>
    </source>
</evidence>
<evidence type="ECO:0000256" key="8">
    <source>
        <dbReference type="ARBA" id="ARBA00023002"/>
    </source>
</evidence>
<evidence type="ECO:0000256" key="12">
    <source>
        <dbReference type="HAMAP-Rule" id="MF_03178"/>
    </source>
</evidence>
<dbReference type="KEGG" id="ccan:109687388"/>
<dbReference type="GO" id="GO:0016651">
    <property type="term" value="F:oxidoreductase activity, acting on NAD(P)H"/>
    <property type="evidence" value="ECO:0007669"/>
    <property type="project" value="UniProtKB-UniRule"/>
</dbReference>
<keyword evidence="8 12" id="KW-0560">Oxidoreductase</keyword>
<dbReference type="InterPro" id="IPR039261">
    <property type="entry name" value="FNR_nucleotide-bd"/>
</dbReference>
<dbReference type="GO" id="GO:0016226">
    <property type="term" value="P:iron-sulfur cluster assembly"/>
    <property type="evidence" value="ECO:0007669"/>
    <property type="project" value="UniProtKB-UniRule"/>
</dbReference>
<dbReference type="InterPro" id="IPR008254">
    <property type="entry name" value="Flavodoxin/NO_synth"/>
</dbReference>
<comment type="cofactor">
    <cofactor evidence="1 12">
        <name>FMN</name>
        <dbReference type="ChEBI" id="CHEBI:58210"/>
    </cofactor>
</comment>
<dbReference type="Pfam" id="PF00175">
    <property type="entry name" value="NAD_binding_1"/>
    <property type="match status" value="1"/>
</dbReference>
<dbReference type="GO" id="GO:0005634">
    <property type="term" value="C:nucleus"/>
    <property type="evidence" value="ECO:0007669"/>
    <property type="project" value="UniProtKB-ARBA"/>
</dbReference>
<gene>
    <name evidence="15 16" type="primary">Ndor1</name>
    <name evidence="12" type="synonym">NDOR1</name>
</gene>
<feature type="domain" description="Flavodoxin-like" evidence="13">
    <location>
        <begin position="6"/>
        <end position="150"/>
    </location>
</feature>
<dbReference type="FunFam" id="3.40.50.360:FF:000015">
    <property type="entry name" value="NADPH-dependent diflavin oxidoreductase 1"/>
    <property type="match status" value="1"/>
</dbReference>
<dbReference type="Gene3D" id="2.40.30.10">
    <property type="entry name" value="Translation factors"/>
    <property type="match status" value="2"/>
</dbReference>
<dbReference type="InterPro" id="IPR023173">
    <property type="entry name" value="NADPH_Cyt_P450_Rdtase_alpha"/>
</dbReference>
<name>A0A8B7UNC1_CASCN</name>
<feature type="binding site" evidence="12">
    <location>
        <begin position="571"/>
        <end position="572"/>
    </location>
    <ligand>
        <name>NADP(+)</name>
        <dbReference type="ChEBI" id="CHEBI:58349"/>
    </ligand>
</feature>
<evidence type="ECO:0000256" key="5">
    <source>
        <dbReference type="ARBA" id="ARBA00022643"/>
    </source>
</evidence>
<dbReference type="FunFam" id="3.40.50.80:FF:000001">
    <property type="entry name" value="NADPH--cytochrome P450 reductase 1"/>
    <property type="match status" value="1"/>
</dbReference>
<feature type="binding site" evidence="12">
    <location>
        <begin position="577"/>
        <end position="581"/>
    </location>
    <ligand>
        <name>NADP(+)</name>
        <dbReference type="ChEBI" id="CHEBI:58349"/>
    </ligand>
</feature>
<dbReference type="PROSITE" id="PS51384">
    <property type="entry name" value="FAD_FR"/>
    <property type="match status" value="1"/>
</dbReference>
<accession>A0A8B7UNC1</accession>
<dbReference type="Gene3D" id="1.20.990.10">
    <property type="entry name" value="NADPH-cytochrome p450 Reductase, Chain A, domain 3"/>
    <property type="match status" value="1"/>
</dbReference>
<dbReference type="GO" id="GO:0005829">
    <property type="term" value="C:cytosol"/>
    <property type="evidence" value="ECO:0007669"/>
    <property type="project" value="UniProtKB-ARBA"/>
</dbReference>
<dbReference type="GO" id="GO:0050661">
    <property type="term" value="F:NADP binding"/>
    <property type="evidence" value="ECO:0007669"/>
    <property type="project" value="UniProtKB-UniRule"/>
</dbReference>
<comment type="function">
    <text evidence="10">NADPH-dependent reductase which is a central component of the cytosolic iron-sulfur (Fe-S) protein assembly (CIA) machinery. Transfers electrons from NADPH via its FAD and FMN prosthetic groups to the [2Fe-2S] cluster of CIAPIN1, another key component of the CIA machinery. In turn, this reduced cluster provides electrons for assembly of cytosolic iron-sulfur cluster proteins. It can also reduce the [2Fe-2S] cluster of CISD1 and activate this protein implicated in Fe/S cluster repair. In vitro can fully activate methionine synthase/MTR in the presence of soluble cytochrome b5/CYB5A.</text>
</comment>
<evidence type="ECO:0000259" key="13">
    <source>
        <dbReference type="PROSITE" id="PS50902"/>
    </source>
</evidence>
<dbReference type="FunFam" id="1.20.990.10:FF:000008">
    <property type="entry name" value="NADPH-dependent diflavin oxidoreductase 1"/>
    <property type="match status" value="1"/>
</dbReference>
<evidence type="ECO:0000256" key="3">
    <source>
        <dbReference type="ARBA" id="ARBA00022490"/>
    </source>
</evidence>
<dbReference type="AlphaFoldDB" id="A0A8B7UNC1"/>
<feature type="binding site" evidence="12">
    <location>
        <begin position="97"/>
        <end position="106"/>
    </location>
    <ligand>
        <name>FMN</name>
        <dbReference type="ChEBI" id="CHEBI:58210"/>
    </ligand>
</feature>
<evidence type="ECO:0000259" key="14">
    <source>
        <dbReference type="PROSITE" id="PS51384"/>
    </source>
</evidence>
<evidence type="ECO:0000313" key="15">
    <source>
        <dbReference type="Ensembl" id="ENSCCNP00000002748.1"/>
    </source>
</evidence>
<dbReference type="GO" id="GO:0010181">
    <property type="term" value="F:FMN binding"/>
    <property type="evidence" value="ECO:0007669"/>
    <property type="project" value="UniProtKB-UniRule"/>
</dbReference>
<dbReference type="Gene3D" id="3.40.50.80">
    <property type="entry name" value="Nucleotide-binding domain of ferredoxin-NADP reductase (FNR) module"/>
    <property type="match status" value="1"/>
</dbReference>
<evidence type="ECO:0000313" key="16">
    <source>
        <dbReference type="RefSeq" id="XP_020020847.1"/>
    </source>
</evidence>
<evidence type="ECO:0000256" key="4">
    <source>
        <dbReference type="ARBA" id="ARBA00022630"/>
    </source>
</evidence>
<comment type="catalytic activity">
    <reaction evidence="9">
        <text>2 oxidized [2Fe-2S]-[protein] + NADPH = 2 reduced [2Fe-2S]-[protein] + NADP(+) + H(+)</text>
        <dbReference type="Rhea" id="RHEA:67716"/>
        <dbReference type="Rhea" id="RHEA-COMP:17327"/>
        <dbReference type="Rhea" id="RHEA-COMP:17328"/>
        <dbReference type="ChEBI" id="CHEBI:15378"/>
        <dbReference type="ChEBI" id="CHEBI:33737"/>
        <dbReference type="ChEBI" id="CHEBI:33738"/>
        <dbReference type="ChEBI" id="CHEBI:57783"/>
        <dbReference type="ChEBI" id="CHEBI:58349"/>
    </reaction>
    <physiologicalReaction direction="left-to-right" evidence="9">
        <dbReference type="Rhea" id="RHEA:67717"/>
    </physiologicalReaction>
</comment>
<feature type="binding site" evidence="12">
    <location>
        <position position="132"/>
    </location>
    <ligand>
        <name>FMN</name>
        <dbReference type="ChEBI" id="CHEBI:58210"/>
    </ligand>
</feature>
<comment type="similarity">
    <text evidence="12">In the C-terminal section; belongs to the flavoprotein pyridine nucleotide cytochrome reductase family.</text>
</comment>
<protein>
    <recommendedName>
        <fullName evidence="12">NADPH-dependent diflavin oxidoreductase 1</fullName>
        <ecNumber evidence="12">1.18.1.-</ecNumber>
    </recommendedName>
    <alternativeName>
        <fullName evidence="12">NADPH-dependent FMN and FAD-containing oxidoreductase</fullName>
    </alternativeName>
</protein>
<dbReference type="CTD" id="27158"/>
<dbReference type="HAMAP" id="MF_03178">
    <property type="entry name" value="NDOR1"/>
    <property type="match status" value="1"/>
</dbReference>
<comment type="similarity">
    <text evidence="12">In the N-terminal section; belongs to the flavodoxin family.</text>
</comment>
<evidence type="ECO:0000256" key="11">
    <source>
        <dbReference type="ARBA" id="ARBA00063044"/>
    </source>
</evidence>
<feature type="binding site" evidence="12">
    <location>
        <begin position="382"/>
        <end position="385"/>
    </location>
    <ligand>
        <name>FAD</name>
        <dbReference type="ChEBI" id="CHEBI:57692"/>
    </ligand>
</feature>
<comment type="subunit">
    <text evidence="11">Interacts with CIAPIN1; as part of the cytosolic iron-sulfur (Fe-S) protein assembly (CIA) machinery. Interacts with DCPS.</text>
</comment>
<evidence type="ECO:0000256" key="7">
    <source>
        <dbReference type="ARBA" id="ARBA00022857"/>
    </source>
</evidence>
<keyword evidence="5 12" id="KW-0288">FMN</keyword>
<comment type="subcellular location">
    <subcellularLocation>
        <location evidence="12">Cytoplasm</location>
        <location evidence="12">Perinuclear region</location>
    </subcellularLocation>
    <text evidence="12">Concentrated in perinuclear structure.</text>
</comment>
<comment type="cofactor">
    <cofactor evidence="2 12">
        <name>FAD</name>
        <dbReference type="ChEBI" id="CHEBI:57692"/>
    </cofactor>
</comment>
<dbReference type="InterPro" id="IPR001433">
    <property type="entry name" value="OxRdtase_FAD/NAD-bd"/>
</dbReference>
<dbReference type="SUPFAM" id="SSF63380">
    <property type="entry name" value="Riboflavin synthase domain-like"/>
    <property type="match status" value="1"/>
</dbReference>
<dbReference type="InterPro" id="IPR017927">
    <property type="entry name" value="FAD-bd_FR_type"/>
</dbReference>
<dbReference type="Ensembl" id="ENSCCNT00000003649.1">
    <property type="protein sequence ID" value="ENSCCNP00000002748.1"/>
    <property type="gene ID" value="ENSCCNG00000002966.1"/>
</dbReference>
<evidence type="ECO:0000256" key="9">
    <source>
        <dbReference type="ARBA" id="ARBA00052174"/>
    </source>
</evidence>
<feature type="domain" description="FAD-binding FR-type" evidence="14">
    <location>
        <begin position="206"/>
        <end position="503"/>
    </location>
</feature>
<dbReference type="PROSITE" id="PS50902">
    <property type="entry name" value="FLAVODOXIN_LIKE"/>
    <property type="match status" value="1"/>
</dbReference>